<keyword evidence="5" id="KW-1185">Reference proteome</keyword>
<dbReference type="Proteomes" id="UP001054857">
    <property type="component" value="Unassembled WGS sequence"/>
</dbReference>
<accession>A0AAD3HIW2</accession>
<dbReference type="Gene3D" id="3.40.50.150">
    <property type="entry name" value="Vaccinia Virus protein VP39"/>
    <property type="match status" value="1"/>
</dbReference>
<reference evidence="4 5" key="1">
    <citation type="journal article" date="2021" name="Sci. Rep.">
        <title>Genome sequencing of the multicellular alga Astrephomene provides insights into convergent evolution of germ-soma differentiation.</title>
        <authorList>
            <person name="Yamashita S."/>
            <person name="Yamamoto K."/>
            <person name="Matsuzaki R."/>
            <person name="Suzuki S."/>
            <person name="Yamaguchi H."/>
            <person name="Hirooka S."/>
            <person name="Minakuchi Y."/>
            <person name="Miyagishima S."/>
            <person name="Kawachi M."/>
            <person name="Toyoda A."/>
            <person name="Nozaki H."/>
        </authorList>
    </citation>
    <scope>NUCLEOTIDE SEQUENCE [LARGE SCALE GENOMIC DNA]</scope>
    <source>
        <strain evidence="4 5">NIES-4017</strain>
    </source>
</reference>
<evidence type="ECO:0000256" key="1">
    <source>
        <dbReference type="ARBA" id="ARBA00008361"/>
    </source>
</evidence>
<evidence type="ECO:0000313" key="5">
    <source>
        <dbReference type="Proteomes" id="UP001054857"/>
    </source>
</evidence>
<evidence type="ECO:0000256" key="2">
    <source>
        <dbReference type="ARBA" id="ARBA00022603"/>
    </source>
</evidence>
<comment type="similarity">
    <text evidence="1">Belongs to the methyltransferase superfamily.</text>
</comment>
<dbReference type="InterPro" id="IPR051419">
    <property type="entry name" value="Lys/N-term_MeTrsfase_sf"/>
</dbReference>
<dbReference type="InterPro" id="IPR029063">
    <property type="entry name" value="SAM-dependent_MTases_sf"/>
</dbReference>
<comment type="caution">
    <text evidence="4">The sequence shown here is derived from an EMBL/GenBank/DDBJ whole genome shotgun (WGS) entry which is preliminary data.</text>
</comment>
<proteinExistence type="inferred from homology"/>
<keyword evidence="3" id="KW-0808">Transferase</keyword>
<dbReference type="PANTHER" id="PTHR12176">
    <property type="entry name" value="SAM-DEPENDENT METHYLTRANSFERASE SUPERFAMILY PROTEIN"/>
    <property type="match status" value="1"/>
</dbReference>
<gene>
    <name evidence="4" type="ORF">Agub_g3107</name>
</gene>
<evidence type="ECO:0000313" key="4">
    <source>
        <dbReference type="EMBL" id="GFR42216.1"/>
    </source>
</evidence>
<name>A0AAD3HIW2_9CHLO</name>
<dbReference type="SUPFAM" id="SSF53335">
    <property type="entry name" value="S-adenosyl-L-methionine-dependent methyltransferases"/>
    <property type="match status" value="1"/>
</dbReference>
<protein>
    <submittedName>
        <fullName evidence="4">Uncharacterized protein</fullName>
    </submittedName>
</protein>
<dbReference type="EMBL" id="BMAR01000003">
    <property type="protein sequence ID" value="GFR42216.1"/>
    <property type="molecule type" value="Genomic_DNA"/>
</dbReference>
<evidence type="ECO:0000256" key="3">
    <source>
        <dbReference type="ARBA" id="ARBA00022679"/>
    </source>
</evidence>
<sequence>MAYATPDHWETFYSTSTTGEDIDWLCQYSTLRKFVLHYIRQLEPPLPSILLLGPGLSTFAEDLYDRGYTTIVVVDSSAAAAEAHRRRAEQPPRHGLVVVQRDVSEPEWPEVDAQGLRFGIVVDKGLIDCLLTARDGMDRAARAISNVWARMATPGVWLSVSHSPPADRRDLYTQAAAVEAGASSVYWHDFQVKRVLLPALEYSATTAVPGAEVLQDINLSDLAPKPGEGDELRRLMQQGQGQQGQEQQQQPPKQPQLLEYQPAARYQARVLEGLREAGGGRHEAAADEDPMADFRDDVAYIYFMIK</sequence>
<dbReference type="AlphaFoldDB" id="A0AAD3HIW2"/>
<dbReference type="GO" id="GO:0032259">
    <property type="term" value="P:methylation"/>
    <property type="evidence" value="ECO:0007669"/>
    <property type="project" value="UniProtKB-KW"/>
</dbReference>
<organism evidence="4 5">
    <name type="scientific">Astrephomene gubernaculifera</name>
    <dbReference type="NCBI Taxonomy" id="47775"/>
    <lineage>
        <taxon>Eukaryota</taxon>
        <taxon>Viridiplantae</taxon>
        <taxon>Chlorophyta</taxon>
        <taxon>core chlorophytes</taxon>
        <taxon>Chlorophyceae</taxon>
        <taxon>CS clade</taxon>
        <taxon>Chlamydomonadales</taxon>
        <taxon>Astrephomenaceae</taxon>
        <taxon>Astrephomene</taxon>
    </lineage>
</organism>
<dbReference type="PANTHER" id="PTHR12176:SF80">
    <property type="entry name" value="EEF1A LYSINE METHYLTRANSFERASE 4"/>
    <property type="match status" value="1"/>
</dbReference>
<dbReference type="GO" id="GO:0008168">
    <property type="term" value="F:methyltransferase activity"/>
    <property type="evidence" value="ECO:0007669"/>
    <property type="project" value="UniProtKB-KW"/>
</dbReference>
<keyword evidence="2" id="KW-0489">Methyltransferase</keyword>